<protein>
    <submittedName>
        <fullName evidence="2">Uncharacterized protein</fullName>
    </submittedName>
</protein>
<name>A0A411HIG3_9GAMM</name>
<dbReference type="AlphaFoldDB" id="A0A411HIG3"/>
<dbReference type="KEGG" id="xbc:ELE36_07985"/>
<accession>A0A411HIG3</accession>
<dbReference type="EMBL" id="CP035704">
    <property type="protein sequence ID" value="QBB70306.1"/>
    <property type="molecule type" value="Genomic_DNA"/>
</dbReference>
<keyword evidence="1" id="KW-0732">Signal</keyword>
<reference evidence="2 3" key="1">
    <citation type="submission" date="2019-01" db="EMBL/GenBank/DDBJ databases">
        <title>Pseudolysobacter antarctica gen. nov., sp. nov., isolated from Fildes Peninsula, Antarctica.</title>
        <authorList>
            <person name="Wei Z."/>
            <person name="Peng F."/>
        </authorList>
    </citation>
    <scope>NUCLEOTIDE SEQUENCE [LARGE SCALE GENOMIC DNA]</scope>
    <source>
        <strain evidence="2 3">AQ6-296</strain>
    </source>
</reference>
<evidence type="ECO:0000313" key="3">
    <source>
        <dbReference type="Proteomes" id="UP000291562"/>
    </source>
</evidence>
<organism evidence="2 3">
    <name type="scientific">Pseudolysobacter antarcticus</name>
    <dbReference type="NCBI Taxonomy" id="2511995"/>
    <lineage>
        <taxon>Bacteria</taxon>
        <taxon>Pseudomonadati</taxon>
        <taxon>Pseudomonadota</taxon>
        <taxon>Gammaproteobacteria</taxon>
        <taxon>Lysobacterales</taxon>
        <taxon>Rhodanobacteraceae</taxon>
        <taxon>Pseudolysobacter</taxon>
    </lineage>
</organism>
<evidence type="ECO:0000313" key="2">
    <source>
        <dbReference type="EMBL" id="QBB70306.1"/>
    </source>
</evidence>
<sequence length="349" mass="37626">MRTLHAGWLITLFVLLSVDVACANPLPRFTANAVWNRDISSAPFATNSATMISTLGTWGNGNTMQIDFSMHVVYAAANSPTRQISPVAGYYTGDCDTAAAVNFPMPVGGAIEGSTNYTCNLASDDCHLLVVQGNILYESYKSNLQGTKLQSICVVHWDLSKVYPPEGRGDQCTSADAAGFPIAPLLFNADEVAAALSVSNGDIGHAIRFVLPNNHMAASRYVHPGTHTTSATSGSLASVPYGSRLRLHGNFNMSHYNAAAQVLLRTMQRYGIVLSDGGDIALTAEDDLLTTHKWADANIDIDSHTFSTDTSTPVHVSDFDVVETGPQHILDDCNTRTAEDFIYIDHFDY</sequence>
<dbReference type="OrthoDB" id="8771597at2"/>
<dbReference type="Proteomes" id="UP000291562">
    <property type="component" value="Chromosome"/>
</dbReference>
<gene>
    <name evidence="2" type="ORF">ELE36_07985</name>
</gene>
<feature type="chain" id="PRO_5019186331" evidence="1">
    <location>
        <begin position="24"/>
        <end position="349"/>
    </location>
</feature>
<feature type="signal peptide" evidence="1">
    <location>
        <begin position="1"/>
        <end position="23"/>
    </location>
</feature>
<proteinExistence type="predicted"/>
<dbReference type="RefSeq" id="WP_129832565.1">
    <property type="nucleotide sequence ID" value="NZ_CP035704.1"/>
</dbReference>
<evidence type="ECO:0000256" key="1">
    <source>
        <dbReference type="SAM" id="SignalP"/>
    </source>
</evidence>
<keyword evidence="3" id="KW-1185">Reference proteome</keyword>